<feature type="compositionally biased region" description="Pro residues" evidence="1">
    <location>
        <begin position="44"/>
        <end position="54"/>
    </location>
</feature>
<dbReference type="Proteomes" id="UP000284403">
    <property type="component" value="Unassembled WGS sequence"/>
</dbReference>
<evidence type="ECO:0000313" key="2">
    <source>
        <dbReference type="EMBL" id="RNF15227.1"/>
    </source>
</evidence>
<gene>
    <name evidence="2" type="ORF">Tco025E_05673</name>
</gene>
<reference evidence="2 3" key="1">
    <citation type="journal article" date="2018" name="BMC Genomics">
        <title>Genomic comparison of Trypanosoma conorhini and Trypanosoma rangeli to Trypanosoma cruzi strains of high and low virulence.</title>
        <authorList>
            <person name="Bradwell K.R."/>
            <person name="Koparde V.N."/>
            <person name="Matveyev A.V."/>
            <person name="Serrano M.G."/>
            <person name="Alves J.M."/>
            <person name="Parikh H."/>
            <person name="Huang B."/>
            <person name="Lee V."/>
            <person name="Espinosa-Alvarez O."/>
            <person name="Ortiz P.A."/>
            <person name="Costa-Martins A.G."/>
            <person name="Teixeira M.M."/>
            <person name="Buck G.A."/>
        </authorList>
    </citation>
    <scope>NUCLEOTIDE SEQUENCE [LARGE SCALE GENOMIC DNA]</scope>
    <source>
        <strain evidence="2 3">025E</strain>
    </source>
</reference>
<feature type="region of interest" description="Disordered" evidence="1">
    <location>
        <begin position="1"/>
        <end position="94"/>
    </location>
</feature>
<feature type="compositionally biased region" description="Low complexity" evidence="1">
    <location>
        <begin position="29"/>
        <end position="43"/>
    </location>
</feature>
<evidence type="ECO:0000256" key="1">
    <source>
        <dbReference type="SAM" id="MobiDB-lite"/>
    </source>
</evidence>
<comment type="caution">
    <text evidence="2">The sequence shown here is derived from an EMBL/GenBank/DDBJ whole genome shotgun (WGS) entry which is preliminary data.</text>
</comment>
<accession>A0A3R7MHJ6</accession>
<feature type="compositionally biased region" description="Low complexity" evidence="1">
    <location>
        <begin position="1"/>
        <end position="10"/>
    </location>
</feature>
<name>A0A3R7MHJ6_9TRYP</name>
<protein>
    <submittedName>
        <fullName evidence="2">Uncharacterized protein</fullName>
    </submittedName>
</protein>
<dbReference type="RefSeq" id="XP_029227423.1">
    <property type="nucleotide sequence ID" value="XM_029372566.1"/>
</dbReference>
<dbReference type="OrthoDB" id="245962at2759"/>
<dbReference type="GeneID" id="40319284"/>
<organism evidence="2 3">
    <name type="scientific">Trypanosoma conorhini</name>
    <dbReference type="NCBI Taxonomy" id="83891"/>
    <lineage>
        <taxon>Eukaryota</taxon>
        <taxon>Discoba</taxon>
        <taxon>Euglenozoa</taxon>
        <taxon>Kinetoplastea</taxon>
        <taxon>Metakinetoplastina</taxon>
        <taxon>Trypanosomatida</taxon>
        <taxon>Trypanosomatidae</taxon>
        <taxon>Trypanosoma</taxon>
    </lineage>
</organism>
<sequence>MRGVKAAAAGGSSGSRDGTKKNRKQTRPRGAVAGRVANNGAPPGCVPARPPPHGPKADDTATPSARVGVPQQRVRSIEGESSVASPVMGTTTSSAAGSRSCAVIADPWVILQPPQPPTLLGWAARREATSKGHSAQGIARLFSPRTATDSKVATPSITNTCQLAHEFYTQDTVGSEGCAGSCSGQNAQRLEMRFASPSEKRRDFTRPTDPGAETAWRLEEEHHRRFRLALYRLQQMRPDPWWRLQSSLYYDAEMPEVLTCDEDLFFSRVAREVRDAGVTWLSLNGATL</sequence>
<dbReference type="AlphaFoldDB" id="A0A3R7MHJ6"/>
<evidence type="ECO:0000313" key="3">
    <source>
        <dbReference type="Proteomes" id="UP000284403"/>
    </source>
</evidence>
<keyword evidence="3" id="KW-1185">Reference proteome</keyword>
<proteinExistence type="predicted"/>
<dbReference type="EMBL" id="MKKU01000334">
    <property type="protein sequence ID" value="RNF15227.1"/>
    <property type="molecule type" value="Genomic_DNA"/>
</dbReference>